<dbReference type="RefSeq" id="WP_207648983.1">
    <property type="nucleotide sequence ID" value="NZ_FOXR01000017.1"/>
</dbReference>
<reference evidence="3 4" key="1">
    <citation type="submission" date="2016-10" db="EMBL/GenBank/DDBJ databases">
        <authorList>
            <person name="de Groot N.N."/>
        </authorList>
    </citation>
    <scope>NUCLEOTIDE SEQUENCE [LARGE SCALE GENOMIC DNA]</scope>
    <source>
        <strain evidence="3 4">DSM 20678</strain>
    </source>
</reference>
<dbReference type="AlphaFoldDB" id="A0A1I5WK71"/>
<dbReference type="Gene3D" id="1.50.10.10">
    <property type="match status" value="1"/>
</dbReference>
<gene>
    <name evidence="3" type="ORF">SAMN05444406_11741</name>
</gene>
<evidence type="ECO:0000313" key="3">
    <source>
        <dbReference type="EMBL" id="SFQ20070.1"/>
    </source>
</evidence>
<evidence type="ECO:0000259" key="2">
    <source>
        <dbReference type="Pfam" id="PF12215"/>
    </source>
</evidence>
<organism evidence="3 4">
    <name type="scientific">Caldicoprobacter faecalis</name>
    <dbReference type="NCBI Taxonomy" id="937334"/>
    <lineage>
        <taxon>Bacteria</taxon>
        <taxon>Bacillati</taxon>
        <taxon>Bacillota</taxon>
        <taxon>Clostridia</taxon>
        <taxon>Caldicoprobacterales</taxon>
        <taxon>Caldicoprobacteraceae</taxon>
        <taxon>Caldicoprobacter</taxon>
    </lineage>
</organism>
<dbReference type="InterPro" id="IPR052566">
    <property type="entry name" value="Non-lysos_glucosylceramidase"/>
</dbReference>
<dbReference type="InterPro" id="IPR008928">
    <property type="entry name" value="6-hairpin_glycosidase_sf"/>
</dbReference>
<dbReference type="InterPro" id="IPR024462">
    <property type="entry name" value="GH116_N"/>
</dbReference>
<dbReference type="InterPro" id="IPR012341">
    <property type="entry name" value="6hp_glycosidase-like_sf"/>
</dbReference>
<protein>
    <submittedName>
        <fullName evidence="3">Uncharacterized protein, contains GBA2_N and DUF608 domains</fullName>
    </submittedName>
</protein>
<dbReference type="GO" id="GO:0005975">
    <property type="term" value="P:carbohydrate metabolic process"/>
    <property type="evidence" value="ECO:0007669"/>
    <property type="project" value="InterPro"/>
</dbReference>
<dbReference type="Pfam" id="PF04685">
    <property type="entry name" value="DUF608"/>
    <property type="match status" value="1"/>
</dbReference>
<feature type="domain" description="Glycosyl-hydrolase family 116 catalytic region" evidence="1">
    <location>
        <begin position="402"/>
        <end position="708"/>
    </location>
</feature>
<name>A0A1I5WK71_9FIRM</name>
<dbReference type="Proteomes" id="UP000198577">
    <property type="component" value="Unassembled WGS sequence"/>
</dbReference>
<dbReference type="PANTHER" id="PTHR12654:SF0">
    <property type="entry name" value="NON-LYSOSOMAL GLUCOSYLCERAMIDASE"/>
    <property type="match status" value="1"/>
</dbReference>
<accession>A0A1I5WK71</accession>
<dbReference type="PANTHER" id="PTHR12654">
    <property type="entry name" value="BILE ACID BETA-GLUCOSIDASE-RELATED"/>
    <property type="match status" value="1"/>
</dbReference>
<proteinExistence type="predicted"/>
<sequence length="815" mass="93588">MIDARVLNSDLHPPYSGSFGEPHFKSFGFGPPRAYLSGVPHFRDAEFRGEFPFASITFVDDTFPGKVTMTAFNPFIPLNDKDSSLPAAFFEIQVENTSNEPLDYTVVSCIGNINGRTIGYNEFTQCGQVKGIRMGCRGVEPADVRYGELTIATDEQDISYQEYWYRGSWFDDLEMYWSDLNTPGKFKNRTYKNEKPGHTVGSGNEVDMCMLAVHFSLKPGGHKKVRFVLTWYYPNCYNYWKQQNQEQSCCGCQTSRKAQWKNYYSRLFEDSFDCAVYALQNWDRLYKDTMCFKEALFSSTLPPVVINAISANISILKTPTCLRLEDGSFYGFEGCHCDSGCCEGSCTHVWNYAYALPFLFPKLERSMRELEYRYNLGEDGSMSFRLQLPLGSKRWDFRPCVDGQFGGVLKVYREWKVSGDTEWLRKLWPSVKKSIEYAWAETNKDRWNPERTGVLTGRQHHTLDMELFGPNSWLTGFYLAALKAGAEMADYLGEKDTAREYLDIFHRGKKWVDSNLFNGEYYYHLIDLNDKSILEQFDEGKSDTLVGGTTMDTYWNEEKGEIKYQVGEGCLVDQVLAQWHANLIGLGEIFDPALVRKAVYSVYKNNFKRMRDVFNPCRVFSLNDERGVVICSYPEGRRRPAVPVPYAQETMNGFEYQIAAHLIQEGFVKEGLEIVEAIRSRYDGYKRNPWNEFECGSNYARSMASYSLLLAFSGFMFDMVKGVIGFNPVIGGDNFRVFWSLDSGWGIFEKSGDKIELKVLYGYLDLKELCLPFMKGRDVKSVLLEDVPVTYRKDGGNIKFSDVVRIGKEQKIMII</sequence>
<dbReference type="SUPFAM" id="SSF48208">
    <property type="entry name" value="Six-hairpin glycosidases"/>
    <property type="match status" value="1"/>
</dbReference>
<dbReference type="Pfam" id="PF12215">
    <property type="entry name" value="Glyco_hydr_116N"/>
    <property type="match status" value="1"/>
</dbReference>
<dbReference type="STRING" id="937334.SAMN05444406_11741"/>
<keyword evidence="4" id="KW-1185">Reference proteome</keyword>
<dbReference type="GO" id="GO:0004553">
    <property type="term" value="F:hydrolase activity, hydrolyzing O-glycosyl compounds"/>
    <property type="evidence" value="ECO:0007669"/>
    <property type="project" value="InterPro"/>
</dbReference>
<dbReference type="EMBL" id="FOXR01000017">
    <property type="protein sequence ID" value="SFQ20070.1"/>
    <property type="molecule type" value="Genomic_DNA"/>
</dbReference>
<feature type="domain" description="Glycosyl-hydrolase family 116 N-terminal" evidence="2">
    <location>
        <begin position="44"/>
        <end position="284"/>
    </location>
</feature>
<evidence type="ECO:0000259" key="1">
    <source>
        <dbReference type="Pfam" id="PF04685"/>
    </source>
</evidence>
<dbReference type="InterPro" id="IPR006775">
    <property type="entry name" value="GH116_catalytic"/>
</dbReference>
<evidence type="ECO:0000313" key="4">
    <source>
        <dbReference type="Proteomes" id="UP000198577"/>
    </source>
</evidence>